<evidence type="ECO:0000313" key="3">
    <source>
        <dbReference type="Proteomes" id="UP000021053"/>
    </source>
</evidence>
<dbReference type="Proteomes" id="UP000021053">
    <property type="component" value="Unassembled WGS sequence"/>
</dbReference>
<accession>A0A010YXF4</accession>
<dbReference type="OrthoDB" id="3295447at2"/>
<feature type="compositionally biased region" description="Gly residues" evidence="1">
    <location>
        <begin position="98"/>
        <end position="107"/>
    </location>
</feature>
<proteinExistence type="predicted"/>
<evidence type="ECO:0000313" key="2">
    <source>
        <dbReference type="EMBL" id="EXG79858.1"/>
    </source>
</evidence>
<organism evidence="2 3">
    <name type="scientific">Cryptosporangium arvum DSM 44712</name>
    <dbReference type="NCBI Taxonomy" id="927661"/>
    <lineage>
        <taxon>Bacteria</taxon>
        <taxon>Bacillati</taxon>
        <taxon>Actinomycetota</taxon>
        <taxon>Actinomycetes</taxon>
        <taxon>Cryptosporangiales</taxon>
        <taxon>Cryptosporangiaceae</taxon>
        <taxon>Cryptosporangium</taxon>
    </lineage>
</organism>
<feature type="region of interest" description="Disordered" evidence="1">
    <location>
        <begin position="83"/>
        <end position="107"/>
    </location>
</feature>
<gene>
    <name evidence="2" type="ORF">CryarDRAFT_0908</name>
</gene>
<evidence type="ECO:0000256" key="1">
    <source>
        <dbReference type="SAM" id="MobiDB-lite"/>
    </source>
</evidence>
<comment type="caution">
    <text evidence="2">The sequence shown here is derived from an EMBL/GenBank/DDBJ whole genome shotgun (WGS) entry which is preliminary data.</text>
</comment>
<sequence length="107" mass="11919">MPEPELAWRLTQLARLLWTRRTAEYFRIRSEGTGETITKERAGIGRRDREYAAARDDLVAEGRSSDDRVHVSVRGMREWTVRIRPGTGNTPPPESEGLLGGGAIGDG</sequence>
<name>A0A010YXF4_9ACTN</name>
<dbReference type="AlphaFoldDB" id="A0A010YXF4"/>
<protein>
    <submittedName>
        <fullName evidence="2">Uncharacterized protein</fullName>
    </submittedName>
</protein>
<dbReference type="EMBL" id="JFBT01000001">
    <property type="protein sequence ID" value="EXG79858.1"/>
    <property type="molecule type" value="Genomic_DNA"/>
</dbReference>
<dbReference type="HOGENOM" id="CLU_2205688_0_0_11"/>
<dbReference type="RefSeq" id="WP_035848633.1">
    <property type="nucleotide sequence ID" value="NZ_KK073874.1"/>
</dbReference>
<reference evidence="2 3" key="1">
    <citation type="submission" date="2013-07" db="EMBL/GenBank/DDBJ databases">
        <authorList>
            <consortium name="DOE Joint Genome Institute"/>
            <person name="Eisen J."/>
            <person name="Huntemann M."/>
            <person name="Han J."/>
            <person name="Chen A."/>
            <person name="Kyrpides N."/>
            <person name="Mavromatis K."/>
            <person name="Markowitz V."/>
            <person name="Palaniappan K."/>
            <person name="Ivanova N."/>
            <person name="Schaumberg A."/>
            <person name="Pati A."/>
            <person name="Liolios K."/>
            <person name="Nordberg H.P."/>
            <person name="Cantor M.N."/>
            <person name="Hua S.X."/>
            <person name="Woyke T."/>
        </authorList>
    </citation>
    <scope>NUCLEOTIDE SEQUENCE [LARGE SCALE GENOMIC DNA]</scope>
    <source>
        <strain evidence="2 3">DSM 44712</strain>
    </source>
</reference>
<keyword evidence="3" id="KW-1185">Reference proteome</keyword>